<dbReference type="InterPro" id="IPR050364">
    <property type="entry name" value="Cytochrome_P450_fung"/>
</dbReference>
<dbReference type="Proteomes" id="UP001628179">
    <property type="component" value="Unassembled WGS sequence"/>
</dbReference>
<dbReference type="Gene3D" id="1.10.630.10">
    <property type="entry name" value="Cytochrome P450"/>
    <property type="match status" value="1"/>
</dbReference>
<protein>
    <submittedName>
        <fullName evidence="7">Fumitremorgin C synthase</fullName>
    </submittedName>
</protein>
<evidence type="ECO:0000256" key="3">
    <source>
        <dbReference type="ARBA" id="ARBA00023002"/>
    </source>
</evidence>
<sequence length="545" mass="61173">MASLYLSILITAAALAIFKLRNVGRRPEGYPPGPPTLPILGNLHQIPAKDSHVQFKKWAEEYGPIYSLILGTQVMIVLSSDVAIKDLLDKRSAIYSSRPDMYISSLASGGLRMLLMEYGEIWRRIRKLFHNLLYLKAAKSYVPYQDLESASMMIAILNEPHLVFDHIRRYTNSLATQIIYGFRTPKIDDPRLLQLYESVEKWSAVTGAGAAALLDVFPVLRSLPKFARPLYHHALVLKQYTFSLNTSLWLDAKKKVKEGTAKPCFCVGLFKGQEEEGFTDDMCGMIAGTALEASSDTTASTLAGFVQAMVLYPEAQRKAQAAIDDVCGERFPNITDMEQPGAQYIRACVKENLRWMPTAILGVPHAVIQEDEYMGYRIPKGASVVYNVWAVHMNPHRHPNPRVFDPSRYMNDFAGSSESAQSADVSKRDHFTFGAGRRICEGMHVVDRSMFLAIARLVWAFDFSTAVDEDGNEIIPNQDDLIGGFLMQPRPFPLKITPRSELRAAKVREAWGECMALLDEEEQWKEVPAGMPFTTYKSDTKVDLV</sequence>
<keyword evidence="6" id="KW-0732">Signal</keyword>
<dbReference type="PRINTS" id="PR00463">
    <property type="entry name" value="EP450I"/>
</dbReference>
<feature type="chain" id="PRO_5045512540" evidence="6">
    <location>
        <begin position="17"/>
        <end position="545"/>
    </location>
</feature>
<evidence type="ECO:0000313" key="7">
    <source>
        <dbReference type="EMBL" id="GAB1318300.1"/>
    </source>
</evidence>
<dbReference type="GeneID" id="98179253"/>
<dbReference type="RefSeq" id="XP_070920031.1">
    <property type="nucleotide sequence ID" value="XM_071063930.1"/>
</dbReference>
<accession>A0ABQ0GL54</accession>
<gene>
    <name evidence="7" type="ORF">MFIFM68171_08510</name>
</gene>
<comment type="caution">
    <text evidence="7">The sequence shown here is derived from an EMBL/GenBank/DDBJ whole genome shotgun (WGS) entry which is preliminary data.</text>
</comment>
<evidence type="ECO:0000313" key="8">
    <source>
        <dbReference type="Proteomes" id="UP001628179"/>
    </source>
</evidence>
<keyword evidence="8" id="KW-1185">Reference proteome</keyword>
<evidence type="ECO:0000256" key="4">
    <source>
        <dbReference type="ARBA" id="ARBA00023004"/>
    </source>
</evidence>
<dbReference type="EMBL" id="BAAFSV010000004">
    <property type="protein sequence ID" value="GAB1318300.1"/>
    <property type="molecule type" value="Genomic_DNA"/>
</dbReference>
<dbReference type="CDD" id="cd11065">
    <property type="entry name" value="CYP64-like"/>
    <property type="match status" value="1"/>
</dbReference>
<keyword evidence="4" id="KW-0408">Iron</keyword>
<feature type="signal peptide" evidence="6">
    <location>
        <begin position="1"/>
        <end position="16"/>
    </location>
</feature>
<dbReference type="Pfam" id="PF00067">
    <property type="entry name" value="p450"/>
    <property type="match status" value="1"/>
</dbReference>
<keyword evidence="2" id="KW-0479">Metal-binding</keyword>
<comment type="similarity">
    <text evidence="1">Belongs to the cytochrome P450 family.</text>
</comment>
<evidence type="ECO:0000256" key="2">
    <source>
        <dbReference type="ARBA" id="ARBA00022723"/>
    </source>
</evidence>
<evidence type="ECO:0000256" key="6">
    <source>
        <dbReference type="SAM" id="SignalP"/>
    </source>
</evidence>
<dbReference type="PANTHER" id="PTHR46300">
    <property type="entry name" value="P450, PUTATIVE (EUROFUNG)-RELATED-RELATED"/>
    <property type="match status" value="1"/>
</dbReference>
<dbReference type="SUPFAM" id="SSF48264">
    <property type="entry name" value="Cytochrome P450"/>
    <property type="match status" value="1"/>
</dbReference>
<keyword evidence="3" id="KW-0560">Oxidoreductase</keyword>
<proteinExistence type="inferred from homology"/>
<dbReference type="InterPro" id="IPR036396">
    <property type="entry name" value="Cyt_P450_sf"/>
</dbReference>
<name>A0ABQ0GL54_9PEZI</name>
<reference evidence="7 8" key="1">
    <citation type="submission" date="2024-09" db="EMBL/GenBank/DDBJ databases">
        <title>Itraconazole resistance in Madurella fahalii resulting from another homologue of gene encoding cytochrome P450 14-alpha sterol demethylase (CYP51).</title>
        <authorList>
            <person name="Yoshioka I."/>
            <person name="Fahal A.H."/>
            <person name="Kaneko S."/>
            <person name="Yaguchi T."/>
        </authorList>
    </citation>
    <scope>NUCLEOTIDE SEQUENCE [LARGE SCALE GENOMIC DNA]</scope>
    <source>
        <strain evidence="7 8">IFM 68171</strain>
    </source>
</reference>
<keyword evidence="5" id="KW-0503">Monooxygenase</keyword>
<dbReference type="InterPro" id="IPR001128">
    <property type="entry name" value="Cyt_P450"/>
</dbReference>
<dbReference type="PANTHER" id="PTHR46300:SF2">
    <property type="entry name" value="CYTOCHROME P450 MONOOXYGENASE ALNH-RELATED"/>
    <property type="match status" value="1"/>
</dbReference>
<organism evidence="7 8">
    <name type="scientific">Madurella fahalii</name>
    <dbReference type="NCBI Taxonomy" id="1157608"/>
    <lineage>
        <taxon>Eukaryota</taxon>
        <taxon>Fungi</taxon>
        <taxon>Dikarya</taxon>
        <taxon>Ascomycota</taxon>
        <taxon>Pezizomycotina</taxon>
        <taxon>Sordariomycetes</taxon>
        <taxon>Sordariomycetidae</taxon>
        <taxon>Sordariales</taxon>
        <taxon>Sordariales incertae sedis</taxon>
        <taxon>Madurella</taxon>
    </lineage>
</organism>
<evidence type="ECO:0000256" key="5">
    <source>
        <dbReference type="ARBA" id="ARBA00023033"/>
    </source>
</evidence>
<dbReference type="InterPro" id="IPR002401">
    <property type="entry name" value="Cyt_P450_E_grp-I"/>
</dbReference>
<evidence type="ECO:0000256" key="1">
    <source>
        <dbReference type="ARBA" id="ARBA00010617"/>
    </source>
</evidence>